<organism evidence="2 3">
    <name type="scientific">Streptomyces harbinensis</name>
    <dbReference type="NCBI Taxonomy" id="1176198"/>
    <lineage>
        <taxon>Bacteria</taxon>
        <taxon>Bacillati</taxon>
        <taxon>Actinomycetota</taxon>
        <taxon>Actinomycetes</taxon>
        <taxon>Kitasatosporales</taxon>
        <taxon>Streptomycetaceae</taxon>
        <taxon>Streptomyces</taxon>
    </lineage>
</organism>
<dbReference type="EMBL" id="FPAB01000003">
    <property type="protein sequence ID" value="SFS71351.1"/>
    <property type="molecule type" value="Genomic_DNA"/>
</dbReference>
<evidence type="ECO:0000256" key="1">
    <source>
        <dbReference type="SAM" id="MobiDB-lite"/>
    </source>
</evidence>
<dbReference type="RefSeq" id="WP_093842907.1">
    <property type="nucleotide sequence ID" value="NZ_FPAB01000003.1"/>
</dbReference>
<keyword evidence="3" id="KW-1185">Reference proteome</keyword>
<dbReference type="AlphaFoldDB" id="A0A1I6S313"/>
<evidence type="ECO:0008006" key="4">
    <source>
        <dbReference type="Google" id="ProtNLM"/>
    </source>
</evidence>
<sequence>MSVQRRPVFPASDPDEVSSNPSANRPFHEVAAARFSRRSVLASGAIAAAAGFLTGSTGTAHATAATASPPEPTGRRPTLGFTPVPTSDADRLTLPEGYQAQVIIPWGTPIRPGGPAWRKDAANSAAEQAQQVGMNHDGMHFFPLGKGAERNRRGLLVLNHEYIDQQLLFPDGDAEMTREKVAKATAAHGVSIVELVHTDRHGWQVADSPRARRVTADTLVTFSGPVGPRHPALRAADPPRGTINNCSHGVTPWGTYLACEENFNAYFGTEHPGWEPTDLQARYGIDREGFGYRWHEADPRFDIAVNPHEANRFGWVVEIDPMDPDAVPVKRTALGRIKHEGCVTTEARGRIVAYTGDDQDGDYLYKFVGDGSWRAHRARGRSPLDHGTLYVARFEDDGTGRWLPLTHGTGPLTRDAGWADQADVLLRTREAADALGATPMDRPEWIAVNPGNQDVYCSLTNGSGRGGAANPRTPNPYGHIIRWRERDGDNTATTFTWDIFLLAGDPAYEERTDLTEDTRFGSPDGLWFDPDGRLWILTDVSNSSQNLPEKGYDRIGNNQMLAADPHTGEIRRFLTGPRGCEITGVITTPDQRTMFVNVQHPGEATPAWGEPTPENPRAVSNWPDFDPEGRPRSATIAIRRTDGGVIGA</sequence>
<feature type="region of interest" description="Disordered" evidence="1">
    <location>
        <begin position="61"/>
        <end position="90"/>
    </location>
</feature>
<protein>
    <recommendedName>
        <fullName evidence="4">PhoX family phosphatase</fullName>
    </recommendedName>
</protein>
<feature type="region of interest" description="Disordered" evidence="1">
    <location>
        <begin position="603"/>
        <end position="632"/>
    </location>
</feature>
<evidence type="ECO:0000313" key="2">
    <source>
        <dbReference type="EMBL" id="SFS71351.1"/>
    </source>
</evidence>
<name>A0A1I6S313_9ACTN</name>
<dbReference type="InterPro" id="IPR006311">
    <property type="entry name" value="TAT_signal"/>
</dbReference>
<feature type="region of interest" description="Disordered" evidence="1">
    <location>
        <begin position="1"/>
        <end position="24"/>
    </location>
</feature>
<dbReference type="SUPFAM" id="SSF101898">
    <property type="entry name" value="NHL repeat"/>
    <property type="match status" value="1"/>
</dbReference>
<dbReference type="STRING" id="1176198.SAMN05444716_103676"/>
<accession>A0A1I6S313</accession>
<dbReference type="Proteomes" id="UP000198873">
    <property type="component" value="Unassembled WGS sequence"/>
</dbReference>
<gene>
    <name evidence="2" type="ORF">SAMN05444716_103676</name>
</gene>
<dbReference type="PANTHER" id="PTHR35399">
    <property type="entry name" value="SLR8030 PROTEIN"/>
    <property type="match status" value="1"/>
</dbReference>
<reference evidence="3" key="1">
    <citation type="submission" date="2016-10" db="EMBL/GenBank/DDBJ databases">
        <authorList>
            <person name="Varghese N."/>
            <person name="Submissions S."/>
        </authorList>
    </citation>
    <scope>NUCLEOTIDE SEQUENCE [LARGE SCALE GENOMIC DNA]</scope>
    <source>
        <strain evidence="3">CGMCC 4.7047</strain>
    </source>
</reference>
<proteinExistence type="predicted"/>
<dbReference type="InterPro" id="IPR008557">
    <property type="entry name" value="PhoX"/>
</dbReference>
<dbReference type="Pfam" id="PF05787">
    <property type="entry name" value="PhoX"/>
    <property type="match status" value="1"/>
</dbReference>
<evidence type="ECO:0000313" key="3">
    <source>
        <dbReference type="Proteomes" id="UP000198873"/>
    </source>
</evidence>
<dbReference type="PANTHER" id="PTHR35399:SF2">
    <property type="entry name" value="DUF839 DOMAIN-CONTAINING PROTEIN"/>
    <property type="match status" value="1"/>
</dbReference>
<dbReference type="PROSITE" id="PS51318">
    <property type="entry name" value="TAT"/>
    <property type="match status" value="1"/>
</dbReference>